<feature type="compositionally biased region" description="Gly residues" evidence="2">
    <location>
        <begin position="316"/>
        <end position="327"/>
    </location>
</feature>
<sequence>MSSEAGPSAPPRSPESKARDDNVGLVEHLIAASAHNHGHGHEAEHVGGQEGGGQEDGGGGQANGADLNFAAPDPSNDAVPQDDATRIKNLEDTVLMLRERLAATEEKVDYLRQELDSLYAKRSDTQQVGAGLPFLGFKADYDSSFVNGGGSGALDGADRRKRSSEEEDKTGAGGGSLKKKKPRTATERKVVSVRKAFADWLCERFGIPRTSQSKEFPLYPGDDDLPKDSTGQPFMRIDWVQDSASPTSDQTQALITQAVSDFITNPIAHRLEPDDLRDTDEVKRHCLHRYQLIRDNAITRQNGGTIPSRPSRMSLGGAGGGGAGGGAVAPAHAHAAHTHGHTQHEAATGPMAGPPGQTQSQDPAPPPPFEIPVTHGHHEGAVDGSNADAEVKHGFDASNNSGGFVGVSS</sequence>
<dbReference type="RefSeq" id="XP_025376630.1">
    <property type="nucleotide sequence ID" value="XM_025520064.1"/>
</dbReference>
<dbReference type="AlphaFoldDB" id="A0A316YJS5"/>
<keyword evidence="4" id="KW-1185">Reference proteome</keyword>
<keyword evidence="1" id="KW-0175">Coiled coil</keyword>
<feature type="region of interest" description="Disordered" evidence="2">
    <location>
        <begin position="150"/>
        <end position="185"/>
    </location>
</feature>
<feature type="compositionally biased region" description="Gly residues" evidence="2">
    <location>
        <begin position="48"/>
        <end position="62"/>
    </location>
</feature>
<reference evidence="3" key="1">
    <citation type="journal article" date="2018" name="Mol. Biol. Evol.">
        <title>Broad Genomic Sampling Reveals a Smut Pathogenic Ancestry of the Fungal Clade Ustilaginomycotina.</title>
        <authorList>
            <person name="Kijpornyongpan T."/>
            <person name="Mondo S.J."/>
            <person name="Barry K."/>
            <person name="Sandor L."/>
            <person name="Lee J."/>
            <person name="Lipzen A."/>
            <person name="Pangilinan J."/>
            <person name="LaButti K."/>
            <person name="Hainaut M."/>
            <person name="Henrissat B."/>
            <person name="Grigoriev I.V."/>
            <person name="Spatafora J.W."/>
            <person name="Aime M.C."/>
        </authorList>
    </citation>
    <scope>NUCLEOTIDE SEQUENCE [LARGE SCALE GENOMIC DNA]</scope>
    <source>
        <strain evidence="3">MCA 4198</strain>
    </source>
</reference>
<organism evidence="3 4">
    <name type="scientific">Acaromyces ingoldii</name>
    <dbReference type="NCBI Taxonomy" id="215250"/>
    <lineage>
        <taxon>Eukaryota</taxon>
        <taxon>Fungi</taxon>
        <taxon>Dikarya</taxon>
        <taxon>Basidiomycota</taxon>
        <taxon>Ustilaginomycotina</taxon>
        <taxon>Exobasidiomycetes</taxon>
        <taxon>Exobasidiales</taxon>
        <taxon>Cryptobasidiaceae</taxon>
        <taxon>Acaromyces</taxon>
    </lineage>
</organism>
<evidence type="ECO:0000313" key="4">
    <source>
        <dbReference type="Proteomes" id="UP000245768"/>
    </source>
</evidence>
<evidence type="ECO:0000256" key="1">
    <source>
        <dbReference type="SAM" id="Coils"/>
    </source>
</evidence>
<feature type="region of interest" description="Disordered" evidence="2">
    <location>
        <begin position="1"/>
        <end position="85"/>
    </location>
</feature>
<gene>
    <name evidence="3" type="ORF">FA10DRAFT_261250</name>
</gene>
<protein>
    <submittedName>
        <fullName evidence="3">Uncharacterized protein</fullName>
    </submittedName>
</protein>
<evidence type="ECO:0000256" key="2">
    <source>
        <dbReference type="SAM" id="MobiDB-lite"/>
    </source>
</evidence>
<dbReference type="GeneID" id="37041980"/>
<accession>A0A316YJS5</accession>
<proteinExistence type="predicted"/>
<dbReference type="InParanoid" id="A0A316YJS5"/>
<feature type="region of interest" description="Disordered" evidence="2">
    <location>
        <begin position="300"/>
        <end position="387"/>
    </location>
</feature>
<name>A0A316YJS5_9BASI</name>
<dbReference type="EMBL" id="KZ819637">
    <property type="protein sequence ID" value="PWN89432.1"/>
    <property type="molecule type" value="Genomic_DNA"/>
</dbReference>
<evidence type="ECO:0000313" key="3">
    <source>
        <dbReference type="EMBL" id="PWN89432.1"/>
    </source>
</evidence>
<feature type="coiled-coil region" evidence="1">
    <location>
        <begin position="87"/>
        <end position="121"/>
    </location>
</feature>
<dbReference type="Proteomes" id="UP000245768">
    <property type="component" value="Unassembled WGS sequence"/>
</dbReference>